<protein>
    <submittedName>
        <fullName evidence="2">Uncharacterized protein</fullName>
    </submittedName>
</protein>
<feature type="transmembrane region" description="Helical" evidence="1">
    <location>
        <begin position="12"/>
        <end position="34"/>
    </location>
</feature>
<dbReference type="AlphaFoldDB" id="A0A4Y3THP8"/>
<organism evidence="2 3">
    <name type="scientific">Acetobacter orleanensis</name>
    <dbReference type="NCBI Taxonomy" id="104099"/>
    <lineage>
        <taxon>Bacteria</taxon>
        <taxon>Pseudomonadati</taxon>
        <taxon>Pseudomonadota</taxon>
        <taxon>Alphaproteobacteria</taxon>
        <taxon>Acetobacterales</taxon>
        <taxon>Acetobacteraceae</taxon>
        <taxon>Acetobacter</taxon>
    </lineage>
</organism>
<keyword evidence="3" id="KW-1185">Reference proteome</keyword>
<evidence type="ECO:0000313" key="2">
    <source>
        <dbReference type="EMBL" id="GEB81806.1"/>
    </source>
</evidence>
<name>A0A4Y3THP8_9PROT</name>
<dbReference type="EMBL" id="BJMU01000001">
    <property type="protein sequence ID" value="GEB81806.1"/>
    <property type="molecule type" value="Genomic_DNA"/>
</dbReference>
<keyword evidence="1" id="KW-1133">Transmembrane helix</keyword>
<comment type="caution">
    <text evidence="2">The sequence shown here is derived from an EMBL/GenBank/DDBJ whole genome shotgun (WGS) entry which is preliminary data.</text>
</comment>
<keyword evidence="1" id="KW-0472">Membrane</keyword>
<reference evidence="2 3" key="1">
    <citation type="submission" date="2019-06" db="EMBL/GenBank/DDBJ databases">
        <title>Whole genome shotgun sequence of Acetobacter orleanensis NBRC 13752.</title>
        <authorList>
            <person name="Hosoyama A."/>
            <person name="Uohara A."/>
            <person name="Ohji S."/>
            <person name="Ichikawa N."/>
        </authorList>
    </citation>
    <scope>NUCLEOTIDE SEQUENCE [LARGE SCALE GENOMIC DNA]</scope>
    <source>
        <strain evidence="2 3">NBRC 13752</strain>
    </source>
</reference>
<dbReference type="Proteomes" id="UP000317617">
    <property type="component" value="Unassembled WGS sequence"/>
</dbReference>
<evidence type="ECO:0000256" key="1">
    <source>
        <dbReference type="SAM" id="Phobius"/>
    </source>
</evidence>
<accession>A0A4Y3THP8</accession>
<evidence type="ECO:0000313" key="3">
    <source>
        <dbReference type="Proteomes" id="UP000317617"/>
    </source>
</evidence>
<keyword evidence="1" id="KW-0812">Transmembrane</keyword>
<proteinExistence type="predicted"/>
<gene>
    <name evidence="2" type="ORF">AOR01nite_02830</name>
</gene>
<dbReference type="RefSeq" id="WP_156475933.1">
    <property type="nucleotide sequence ID" value="NZ_BJMU01000001.1"/>
</dbReference>
<sequence>MVNLRERMLTEAFWRWAWGASLALALLVLAGICYNWDEIVRVWPAAARLHLPG</sequence>